<evidence type="ECO:0000313" key="2">
    <source>
        <dbReference type="Proteomes" id="UP001162992"/>
    </source>
</evidence>
<reference evidence="2" key="1">
    <citation type="journal article" date="2024" name="Proc. Natl. Acad. Sci. U.S.A.">
        <title>Extraordinary preservation of gene collinearity over three hundred million years revealed in homosporous lycophytes.</title>
        <authorList>
            <person name="Li C."/>
            <person name="Wickell D."/>
            <person name="Kuo L.Y."/>
            <person name="Chen X."/>
            <person name="Nie B."/>
            <person name="Liao X."/>
            <person name="Peng D."/>
            <person name="Ji J."/>
            <person name="Jenkins J."/>
            <person name="Williams M."/>
            <person name="Shu S."/>
            <person name="Plott C."/>
            <person name="Barry K."/>
            <person name="Rajasekar S."/>
            <person name="Grimwood J."/>
            <person name="Han X."/>
            <person name="Sun S."/>
            <person name="Hou Z."/>
            <person name="He W."/>
            <person name="Dai G."/>
            <person name="Sun C."/>
            <person name="Schmutz J."/>
            <person name="Leebens-Mack J.H."/>
            <person name="Li F.W."/>
            <person name="Wang L."/>
        </authorList>
    </citation>
    <scope>NUCLEOTIDE SEQUENCE [LARGE SCALE GENOMIC DNA]</scope>
    <source>
        <strain evidence="2">cv. PW_Plant_1</strain>
    </source>
</reference>
<accession>A0ACC2EMP7</accession>
<name>A0ACC2EMP7_DIPCM</name>
<protein>
    <submittedName>
        <fullName evidence="1">Uncharacterized protein</fullName>
    </submittedName>
</protein>
<comment type="caution">
    <text evidence="1">The sequence shown here is derived from an EMBL/GenBank/DDBJ whole genome shotgun (WGS) entry which is preliminary data.</text>
</comment>
<dbReference type="Proteomes" id="UP001162992">
    <property type="component" value="Chromosome 1"/>
</dbReference>
<gene>
    <name evidence="1" type="ORF">O6H91_01G004700</name>
</gene>
<keyword evidence="2" id="KW-1185">Reference proteome</keyword>
<sequence>MEESCVFPLLPSLPAKESLSPALCNFLNYHFQTPADLDRARELQSQLAAECHSLDLQFHQLQTRIAQKALDAAACFQVAQKSAQDLKNDVGQKRQAIVEKSDCFRFEEDGDPQQSELFKELEALAGEVSRIEHARAYAETTMRLERLVGDLEDATAVASAATPVIPRRRTGAPFLVRSSLDILASAVKSLQGIEGVMTRVSKTGSKWHRLITAVDTRVDSAVASLRPAAIANHRSVIDTVGWPPSLLSTTVSFNKDSRRPNPLLEMNGELKTEYRKSFIALSILQAVQLKRRERQINLLNDINIHLNINGTKHSQREPLWTVEELVSPVASKVAVHFTKWLQKPELVFALAYRLADEYADSIEELLQPMLDEAKVEGYSAREEWVRAIAAMVADHLRARSLPPLLKDFDDDDLVKEATILWLHTVDQTLAFDRKMHALAAKGLGLPQVTLGEVSHVELVLGNQLSCISVFGNRSDWLKIWAKLELKDALEKIRFELEQERAWFPGNPDHFSSALDASATGEKRNYEIHGKHMFPTTGSFRAPAGANSVMSILWAVIDRCRTLPDANQRLTFVKVAGMPIVQAYFEDLVERCRESEALTALTEEDAMAKVAICINAAGYCELTLQEWGEDIFFLELKLADLLAEGEKTSKASSAGVISQSDLQQVEGSIFDNELERYRGFKADWLGKLVSVVSRGFDSRCRDYIRNKKRWLEGSIDNPYLEDGSYEKKTRDSESNESTINDKNISSVVTEVSPSLVDALAVLQSHLNCLGKAFDEVGYSEFWRQLAASLDQLLLFGVALSGLKFSDYGRRQFATDIYALLKIFKPFCLRPASFFPNLTDTVKLLTMPATEGLQILRVLSSADTSNSKPALDFLREHGIRKLNPAFAQKVLNSRVLAQV</sequence>
<evidence type="ECO:0000313" key="1">
    <source>
        <dbReference type="EMBL" id="KAJ7567739.1"/>
    </source>
</evidence>
<organism evidence="1 2">
    <name type="scientific">Diphasiastrum complanatum</name>
    <name type="common">Issler's clubmoss</name>
    <name type="synonym">Lycopodium complanatum</name>
    <dbReference type="NCBI Taxonomy" id="34168"/>
    <lineage>
        <taxon>Eukaryota</taxon>
        <taxon>Viridiplantae</taxon>
        <taxon>Streptophyta</taxon>
        <taxon>Embryophyta</taxon>
        <taxon>Tracheophyta</taxon>
        <taxon>Lycopodiopsida</taxon>
        <taxon>Lycopodiales</taxon>
        <taxon>Lycopodiaceae</taxon>
        <taxon>Lycopodioideae</taxon>
        <taxon>Diphasiastrum</taxon>
    </lineage>
</organism>
<dbReference type="EMBL" id="CM055092">
    <property type="protein sequence ID" value="KAJ7567739.1"/>
    <property type="molecule type" value="Genomic_DNA"/>
</dbReference>
<proteinExistence type="predicted"/>